<dbReference type="EMBL" id="LZYO01000340">
    <property type="protein sequence ID" value="ODH16245.1"/>
    <property type="molecule type" value="Genomic_DNA"/>
</dbReference>
<proteinExistence type="predicted"/>
<comment type="caution">
    <text evidence="1">The sequence shown here is derived from an EMBL/GenBank/DDBJ whole genome shotgun (WGS) entry which is preliminary data.</text>
</comment>
<organism evidence="1 2">
    <name type="scientific">Paracoccidioides brasiliensis</name>
    <dbReference type="NCBI Taxonomy" id="121759"/>
    <lineage>
        <taxon>Eukaryota</taxon>
        <taxon>Fungi</taxon>
        <taxon>Dikarya</taxon>
        <taxon>Ascomycota</taxon>
        <taxon>Pezizomycotina</taxon>
        <taxon>Eurotiomycetes</taxon>
        <taxon>Eurotiomycetidae</taxon>
        <taxon>Onygenales</taxon>
        <taxon>Ajellomycetaceae</taxon>
        <taxon>Paracoccidioides</taxon>
    </lineage>
</organism>
<protein>
    <submittedName>
        <fullName evidence="1">Uncharacterized protein</fullName>
    </submittedName>
</protein>
<name>A0A1D2J7R6_PARBR</name>
<evidence type="ECO:0000313" key="1">
    <source>
        <dbReference type="EMBL" id="ODH16245.1"/>
    </source>
</evidence>
<sequence>MHKRCPEELQERLLGRRMENRKDMTRATEPGTGENMMVEGGAGIGMVKRQKRLPPPQGERVEKNYNKLYLRIFIIYKLIL</sequence>
<gene>
    <name evidence="1" type="ORF">ACO22_06373</name>
</gene>
<dbReference type="Proteomes" id="UP000242814">
    <property type="component" value="Unassembled WGS sequence"/>
</dbReference>
<reference evidence="1 2" key="1">
    <citation type="submission" date="2016-06" db="EMBL/GenBank/DDBJ databases">
        <authorList>
            <person name="Kjaerup R.B."/>
            <person name="Dalgaard T.S."/>
            <person name="Juul-Madsen H.R."/>
        </authorList>
    </citation>
    <scope>NUCLEOTIDE SEQUENCE [LARGE SCALE GENOMIC DNA]</scope>
    <source>
        <strain evidence="1 2">Pb300</strain>
    </source>
</reference>
<dbReference type="AlphaFoldDB" id="A0A1D2J7R6"/>
<evidence type="ECO:0000313" key="2">
    <source>
        <dbReference type="Proteomes" id="UP000242814"/>
    </source>
</evidence>
<accession>A0A1D2J7R6</accession>